<keyword evidence="3" id="KW-1185">Reference proteome</keyword>
<protein>
    <recommendedName>
        <fullName evidence="4">DUF3945 domain-containing protein</fullName>
    </recommendedName>
</protein>
<accession>A0ABV8PB00</accession>
<evidence type="ECO:0008006" key="4">
    <source>
        <dbReference type="Google" id="ProtNLM"/>
    </source>
</evidence>
<dbReference type="EMBL" id="JBHSBW010000013">
    <property type="protein sequence ID" value="MFC4212445.1"/>
    <property type="molecule type" value="Genomic_DNA"/>
</dbReference>
<reference evidence="3" key="1">
    <citation type="journal article" date="2019" name="Int. J. Syst. Evol. Microbiol.">
        <title>The Global Catalogue of Microorganisms (GCM) 10K type strain sequencing project: providing services to taxonomists for standard genome sequencing and annotation.</title>
        <authorList>
            <consortium name="The Broad Institute Genomics Platform"/>
            <consortium name="The Broad Institute Genome Sequencing Center for Infectious Disease"/>
            <person name="Wu L."/>
            <person name="Ma J."/>
        </authorList>
    </citation>
    <scope>NUCLEOTIDE SEQUENCE [LARGE SCALE GENOMIC DNA]</scope>
    <source>
        <strain evidence="3">CCM 8691</strain>
    </source>
</reference>
<sequence length="431" mass="49877">MAQLNDPAMAGELREHLQEQSNKGYEWVVYDTDNPINARYDLTCFLDEHEAINHAREYQQIFNWHEAVPISSLVYDLKRLERNQLQPPTDLAINNPDLTLKTIKAMNLNNLDNLKEELKELGFPKKLAEEMEKNMQKNVPEFQLRHPMPADKGQVDLQLHFKQSGQSDYYYFNKYSVTLNNAKPLEAEQKYLVISPGEQNKPVFRKFDSPHEAISYFKEQKGDSELAVGKDVGHKTTLATMEKDKVNFVAKDFQKTFYSPAVTQNVYVEKGKGFSAEQSANLIQGRSVYRDDLLNLGGQQYKAWIKLDFDQTKDRFDNFKIKQFHDPSYGFDLKAVLDKYNIKELADPKQREKLEESLKNGNRPLITTVKDGQEVKLRIEAVPRYGQVNMFQENGKPEKREQFQVAVKNDPLLEKGKDTQKDLSQSRGVKV</sequence>
<organism evidence="2 3">
    <name type="scientific">Pedobacter lithocola</name>
    <dbReference type="NCBI Taxonomy" id="1908239"/>
    <lineage>
        <taxon>Bacteria</taxon>
        <taxon>Pseudomonadati</taxon>
        <taxon>Bacteroidota</taxon>
        <taxon>Sphingobacteriia</taxon>
        <taxon>Sphingobacteriales</taxon>
        <taxon>Sphingobacteriaceae</taxon>
        <taxon>Pedobacter</taxon>
    </lineage>
</organism>
<evidence type="ECO:0000313" key="3">
    <source>
        <dbReference type="Proteomes" id="UP001595789"/>
    </source>
</evidence>
<proteinExistence type="predicted"/>
<evidence type="ECO:0000256" key="1">
    <source>
        <dbReference type="SAM" id="MobiDB-lite"/>
    </source>
</evidence>
<feature type="compositionally biased region" description="Basic and acidic residues" evidence="1">
    <location>
        <begin position="411"/>
        <end position="421"/>
    </location>
</feature>
<gene>
    <name evidence="2" type="ORF">ACFOWA_14695</name>
</gene>
<dbReference type="RefSeq" id="WP_378986425.1">
    <property type="nucleotide sequence ID" value="NZ_JBHSBW010000013.1"/>
</dbReference>
<dbReference type="Proteomes" id="UP001595789">
    <property type="component" value="Unassembled WGS sequence"/>
</dbReference>
<comment type="caution">
    <text evidence="2">The sequence shown here is derived from an EMBL/GenBank/DDBJ whole genome shotgun (WGS) entry which is preliminary data.</text>
</comment>
<name>A0ABV8PB00_9SPHI</name>
<feature type="region of interest" description="Disordered" evidence="1">
    <location>
        <begin position="408"/>
        <end position="431"/>
    </location>
</feature>
<feature type="compositionally biased region" description="Polar residues" evidence="1">
    <location>
        <begin position="422"/>
        <end position="431"/>
    </location>
</feature>
<evidence type="ECO:0000313" key="2">
    <source>
        <dbReference type="EMBL" id="MFC4212445.1"/>
    </source>
</evidence>